<evidence type="ECO:0000256" key="7">
    <source>
        <dbReference type="ARBA" id="ARBA00048508"/>
    </source>
</evidence>
<dbReference type="AlphaFoldDB" id="I5ATN0"/>
<feature type="binding site" evidence="9">
    <location>
        <position position="93"/>
    </location>
    <ligand>
        <name>NADP(+)</name>
        <dbReference type="ChEBI" id="CHEBI:58349"/>
    </ligand>
</feature>
<dbReference type="InterPro" id="IPR036291">
    <property type="entry name" value="NAD(P)-bd_dom_sf"/>
</dbReference>
<comment type="subunit">
    <text evidence="10">Homotetramer.</text>
</comment>
<dbReference type="GO" id="GO:0006633">
    <property type="term" value="P:fatty acid biosynthetic process"/>
    <property type="evidence" value="ECO:0007669"/>
    <property type="project" value="UniProtKB-UniPathway"/>
</dbReference>
<keyword evidence="13" id="KW-1185">Reference proteome</keyword>
<dbReference type="GO" id="GO:0051287">
    <property type="term" value="F:NAD binding"/>
    <property type="evidence" value="ECO:0007669"/>
    <property type="project" value="UniProtKB-UniRule"/>
</dbReference>
<dbReference type="NCBIfam" id="TIGR01830">
    <property type="entry name" value="3oxo_ACP_reduc"/>
    <property type="match status" value="1"/>
</dbReference>
<dbReference type="EC" id="1.1.1.100" evidence="3 10"/>
<dbReference type="CDD" id="cd05333">
    <property type="entry name" value="BKR_SDR_c"/>
    <property type="match status" value="1"/>
</dbReference>
<dbReference type="PANTHER" id="PTHR42879:SF2">
    <property type="entry name" value="3-OXOACYL-[ACYL-CARRIER-PROTEIN] REDUCTASE FABG"/>
    <property type="match status" value="1"/>
</dbReference>
<keyword evidence="10" id="KW-0444">Lipid biosynthesis</keyword>
<evidence type="ECO:0000256" key="6">
    <source>
        <dbReference type="ARBA" id="ARBA00023221"/>
    </source>
</evidence>
<comment type="pathway">
    <text evidence="1 10">Lipid metabolism; fatty acid biosynthesis.</text>
</comment>
<name>I5ATN0_EUBC6</name>
<evidence type="ECO:0000256" key="8">
    <source>
        <dbReference type="PIRSR" id="PIRSR611284-1"/>
    </source>
</evidence>
<dbReference type="EMBL" id="CM001487">
    <property type="protein sequence ID" value="EIM57153.1"/>
    <property type="molecule type" value="Genomic_DNA"/>
</dbReference>
<keyword evidence="10" id="KW-0443">Lipid metabolism</keyword>
<dbReference type="InterPro" id="IPR050259">
    <property type="entry name" value="SDR"/>
</dbReference>
<accession>I5ATN0</accession>
<dbReference type="STRING" id="633697.EubceDRAFT1_1341"/>
<dbReference type="InterPro" id="IPR020904">
    <property type="entry name" value="Sc_DH/Rdtase_CS"/>
</dbReference>
<evidence type="ECO:0000256" key="4">
    <source>
        <dbReference type="ARBA" id="ARBA00022857"/>
    </source>
</evidence>
<comment type="function">
    <text evidence="10">Catalyzes the NADPH-dependent reduction of beta-ketoacyl-ACP substrates to beta-hydroxyacyl-ACP products, the first reductive step in the elongation cycle of fatty acid biosynthesis.</text>
</comment>
<dbReference type="GO" id="GO:0008202">
    <property type="term" value="P:steroid metabolic process"/>
    <property type="evidence" value="ECO:0007669"/>
    <property type="project" value="UniProtKB-KW"/>
</dbReference>
<dbReference type="InterPro" id="IPR011284">
    <property type="entry name" value="3oxo_ACP_reduc"/>
</dbReference>
<dbReference type="eggNOG" id="COG1028">
    <property type="taxonomic scope" value="Bacteria"/>
</dbReference>
<reference evidence="12 13" key="1">
    <citation type="submission" date="2010-08" db="EMBL/GenBank/DDBJ databases">
        <authorList>
            <consortium name="US DOE Joint Genome Institute (JGI-PGF)"/>
            <person name="Lucas S."/>
            <person name="Copeland A."/>
            <person name="Lapidus A."/>
            <person name="Cheng J.-F."/>
            <person name="Bruce D."/>
            <person name="Goodwin L."/>
            <person name="Pitluck S."/>
            <person name="Land M.L."/>
            <person name="Hauser L."/>
            <person name="Chang Y.-J."/>
            <person name="Anderson I.J."/>
            <person name="Johnson E."/>
            <person name="Mulhopadhyay B."/>
            <person name="Kyrpides N."/>
            <person name="Woyke T.J."/>
        </authorList>
    </citation>
    <scope>NUCLEOTIDE SEQUENCE [LARGE SCALE GENOMIC DNA]</scope>
    <source>
        <strain evidence="12 13">6</strain>
    </source>
</reference>
<keyword evidence="5 10" id="KW-0560">Oxidoreductase</keyword>
<dbReference type="UniPathway" id="UPA00094"/>
<keyword evidence="10" id="KW-0276">Fatty acid metabolism</keyword>
<dbReference type="GO" id="GO:0004316">
    <property type="term" value="F:3-oxoacyl-[acyl-carrier-protein] reductase (NADPH) activity"/>
    <property type="evidence" value="ECO:0007669"/>
    <property type="project" value="UniProtKB-UniRule"/>
</dbReference>
<comment type="similarity">
    <text evidence="2 10">Belongs to the short-chain dehydrogenases/reductases (SDR) family.</text>
</comment>
<evidence type="ECO:0000256" key="10">
    <source>
        <dbReference type="RuleBase" id="RU366074"/>
    </source>
</evidence>
<feature type="domain" description="Ketoreductase" evidence="11">
    <location>
        <begin position="6"/>
        <end position="194"/>
    </location>
</feature>
<evidence type="ECO:0000256" key="9">
    <source>
        <dbReference type="PIRSR" id="PIRSR611284-2"/>
    </source>
</evidence>
<reference evidence="12 13" key="2">
    <citation type="submission" date="2012-02" db="EMBL/GenBank/DDBJ databases">
        <title>Improved High-Quality Draft sequence of Eubacterium cellulosolvens 6.</title>
        <authorList>
            <consortium name="US DOE Joint Genome Institute"/>
            <person name="Lucas S."/>
            <person name="Han J."/>
            <person name="Lapidus A."/>
            <person name="Cheng J.-F."/>
            <person name="Goodwin L."/>
            <person name="Pitluck S."/>
            <person name="Peters L."/>
            <person name="Mikhailova N."/>
            <person name="Gu W."/>
            <person name="Detter J.C."/>
            <person name="Han C."/>
            <person name="Tapia R."/>
            <person name="Land M."/>
            <person name="Hauser L."/>
            <person name="Kyrpides N."/>
            <person name="Ivanova N."/>
            <person name="Pagani I."/>
            <person name="Johnson E."/>
            <person name="Mukhopadhyay B."/>
            <person name="Anderson I."/>
            <person name="Woyke T."/>
        </authorList>
    </citation>
    <scope>NUCLEOTIDE SEQUENCE [LARGE SCALE GENOMIC DNA]</scope>
    <source>
        <strain evidence="12 13">6</strain>
    </source>
</reference>
<keyword evidence="4 9" id="KW-0521">NADP</keyword>
<dbReference type="Gene3D" id="3.40.50.720">
    <property type="entry name" value="NAD(P)-binding Rossmann-like Domain"/>
    <property type="match status" value="1"/>
</dbReference>
<dbReference type="PANTHER" id="PTHR42879">
    <property type="entry name" value="3-OXOACYL-(ACYL-CARRIER-PROTEIN) REDUCTASE"/>
    <property type="match status" value="1"/>
</dbReference>
<proteinExistence type="inferred from homology"/>
<feature type="binding site" evidence="9">
    <location>
        <begin position="158"/>
        <end position="162"/>
    </location>
    <ligand>
        <name>NADP(+)</name>
        <dbReference type="ChEBI" id="CHEBI:58349"/>
    </ligand>
</feature>
<evidence type="ECO:0000256" key="5">
    <source>
        <dbReference type="ARBA" id="ARBA00023002"/>
    </source>
</evidence>
<dbReference type="NCBIfam" id="NF005559">
    <property type="entry name" value="PRK07231.1"/>
    <property type="match status" value="1"/>
</dbReference>
<evidence type="ECO:0000256" key="3">
    <source>
        <dbReference type="ARBA" id="ARBA00012948"/>
    </source>
</evidence>
<keyword evidence="6" id="KW-0753">Steroid metabolism</keyword>
<dbReference type="PRINTS" id="PR00080">
    <property type="entry name" value="SDRFAMILY"/>
</dbReference>
<protein>
    <recommendedName>
        <fullName evidence="3 10">3-oxoacyl-[acyl-carrier-protein] reductase</fullName>
        <ecNumber evidence="3 10">1.1.1.100</ecNumber>
    </recommendedName>
</protein>
<dbReference type="OrthoDB" id="9803333at2"/>
<dbReference type="Proteomes" id="UP000005753">
    <property type="component" value="Chromosome"/>
</dbReference>
<dbReference type="Pfam" id="PF13561">
    <property type="entry name" value="adh_short_C2"/>
    <property type="match status" value="1"/>
</dbReference>
<feature type="active site" description="Proton acceptor" evidence="8">
    <location>
        <position position="158"/>
    </location>
</feature>
<dbReference type="InterPro" id="IPR057326">
    <property type="entry name" value="KR_dom"/>
</dbReference>
<feature type="binding site" evidence="9">
    <location>
        <position position="191"/>
    </location>
    <ligand>
        <name>NADP(+)</name>
        <dbReference type="ChEBI" id="CHEBI:58349"/>
    </ligand>
</feature>
<comment type="catalytic activity">
    <reaction evidence="7 10">
        <text>a (3R)-hydroxyacyl-[ACP] + NADP(+) = a 3-oxoacyl-[ACP] + NADPH + H(+)</text>
        <dbReference type="Rhea" id="RHEA:17397"/>
        <dbReference type="Rhea" id="RHEA-COMP:9916"/>
        <dbReference type="Rhea" id="RHEA-COMP:9945"/>
        <dbReference type="ChEBI" id="CHEBI:15378"/>
        <dbReference type="ChEBI" id="CHEBI:57783"/>
        <dbReference type="ChEBI" id="CHEBI:58349"/>
        <dbReference type="ChEBI" id="CHEBI:78776"/>
        <dbReference type="ChEBI" id="CHEBI:78827"/>
        <dbReference type="EC" id="1.1.1.100"/>
    </reaction>
</comment>
<gene>
    <name evidence="12" type="ORF">EubceDRAFT1_1341</name>
</gene>
<evidence type="ECO:0000256" key="2">
    <source>
        <dbReference type="ARBA" id="ARBA00006484"/>
    </source>
</evidence>
<dbReference type="SMART" id="SM00822">
    <property type="entry name" value="PKS_KR"/>
    <property type="match status" value="1"/>
</dbReference>
<evidence type="ECO:0000259" key="11">
    <source>
        <dbReference type="SMART" id="SM00822"/>
    </source>
</evidence>
<dbReference type="PROSITE" id="PS00061">
    <property type="entry name" value="ADH_SHORT"/>
    <property type="match status" value="1"/>
</dbReference>
<dbReference type="InterPro" id="IPR002347">
    <property type="entry name" value="SDR_fam"/>
</dbReference>
<sequence length="250" mass="26325">MNFRGQTALVTGGSGGIGRAICVALAKQGADVVIHYSSKEDEALETQRLCREAAEDEQKFLCVKGDISEEAGCDVVFKEALALTGRLDILVNNAGITMDGLLLMMKPENFDRVVSVNLYGTFYCMKRAARIMLKQKYGRIVNMSSVVGVHGNAGQVNYAASKAGVIGMTKSLAKELAGKKITVNAVAPGMIQTAMTEKLPEEVQNAMKGQIPAGRAGSPEEVAGAVVFLASPEASYITGQVLGVDGGMGM</sequence>
<evidence type="ECO:0000313" key="13">
    <source>
        <dbReference type="Proteomes" id="UP000005753"/>
    </source>
</evidence>
<keyword evidence="10" id="KW-0275">Fatty acid biosynthesis</keyword>
<dbReference type="SUPFAM" id="SSF51735">
    <property type="entry name" value="NAD(P)-binding Rossmann-fold domains"/>
    <property type="match status" value="1"/>
</dbReference>
<evidence type="ECO:0000256" key="1">
    <source>
        <dbReference type="ARBA" id="ARBA00005194"/>
    </source>
</evidence>
<dbReference type="PRINTS" id="PR00081">
    <property type="entry name" value="GDHRDH"/>
</dbReference>
<dbReference type="HOGENOM" id="CLU_010194_1_3_9"/>
<organism evidence="12 13">
    <name type="scientific">Eubacterium cellulosolvens (strain ATCC 43171 / JCM 9499 / 6)</name>
    <name type="common">Cillobacterium cellulosolvens</name>
    <dbReference type="NCBI Taxonomy" id="633697"/>
    <lineage>
        <taxon>Bacteria</taxon>
        <taxon>Bacillati</taxon>
        <taxon>Bacillota</taxon>
        <taxon>Clostridia</taxon>
        <taxon>Eubacteriales</taxon>
        <taxon>Eubacteriaceae</taxon>
        <taxon>Eubacterium</taxon>
    </lineage>
</organism>
<dbReference type="NCBIfam" id="NF009466">
    <property type="entry name" value="PRK12826.1-2"/>
    <property type="match status" value="1"/>
</dbReference>
<dbReference type="FunFam" id="3.40.50.720:FF:000115">
    <property type="entry name" value="3-oxoacyl-[acyl-carrier-protein] reductase FabG"/>
    <property type="match status" value="1"/>
</dbReference>
<evidence type="ECO:0000313" key="12">
    <source>
        <dbReference type="EMBL" id="EIM57153.1"/>
    </source>
</evidence>